<comment type="caution">
    <text evidence="7">The sequence shown here is derived from an EMBL/GenBank/DDBJ whole genome shotgun (WGS) entry which is preliminary data.</text>
</comment>
<protein>
    <recommendedName>
        <fullName evidence="6">FAD/NAD(P)-binding domain-containing protein</fullName>
    </recommendedName>
</protein>
<evidence type="ECO:0000256" key="5">
    <source>
        <dbReference type="ARBA" id="ARBA00023027"/>
    </source>
</evidence>
<accession>A0ABR4FYB9</accession>
<evidence type="ECO:0000256" key="2">
    <source>
        <dbReference type="ARBA" id="ARBA00022630"/>
    </source>
</evidence>
<dbReference type="PANTHER" id="PTHR43706:SF45">
    <property type="entry name" value="NADH DEHYDROGENASE-LIKE PROTEIN RV1812C"/>
    <property type="match status" value="1"/>
</dbReference>
<organism evidence="7 8">
    <name type="scientific">Aspergillus keveii</name>
    <dbReference type="NCBI Taxonomy" id="714993"/>
    <lineage>
        <taxon>Eukaryota</taxon>
        <taxon>Fungi</taxon>
        <taxon>Dikarya</taxon>
        <taxon>Ascomycota</taxon>
        <taxon>Pezizomycotina</taxon>
        <taxon>Eurotiomycetes</taxon>
        <taxon>Eurotiomycetidae</taxon>
        <taxon>Eurotiales</taxon>
        <taxon>Aspergillaceae</taxon>
        <taxon>Aspergillus</taxon>
        <taxon>Aspergillus subgen. Nidulantes</taxon>
    </lineage>
</organism>
<keyword evidence="3" id="KW-0274">FAD</keyword>
<dbReference type="PRINTS" id="PR00411">
    <property type="entry name" value="PNDRDTASEI"/>
</dbReference>
<dbReference type="PRINTS" id="PR00368">
    <property type="entry name" value="FADPNR"/>
</dbReference>
<keyword evidence="5" id="KW-0520">NAD</keyword>
<dbReference type="EMBL" id="JBFTWV010000082">
    <property type="protein sequence ID" value="KAL2788260.1"/>
    <property type="molecule type" value="Genomic_DNA"/>
</dbReference>
<keyword evidence="4" id="KW-0560">Oxidoreductase</keyword>
<dbReference type="SUPFAM" id="SSF51905">
    <property type="entry name" value="FAD/NAD(P)-binding domain"/>
    <property type="match status" value="1"/>
</dbReference>
<dbReference type="Gene3D" id="3.50.50.100">
    <property type="match status" value="1"/>
</dbReference>
<dbReference type="InterPro" id="IPR036188">
    <property type="entry name" value="FAD/NAD-bd_sf"/>
</dbReference>
<evidence type="ECO:0000313" key="7">
    <source>
        <dbReference type="EMBL" id="KAL2788260.1"/>
    </source>
</evidence>
<evidence type="ECO:0000256" key="3">
    <source>
        <dbReference type="ARBA" id="ARBA00022827"/>
    </source>
</evidence>
<evidence type="ECO:0000313" key="8">
    <source>
        <dbReference type="Proteomes" id="UP001610563"/>
    </source>
</evidence>
<dbReference type="InterPro" id="IPR023753">
    <property type="entry name" value="FAD/NAD-binding_dom"/>
</dbReference>
<gene>
    <name evidence="7" type="ORF">BJX66DRAFT_327252</name>
</gene>
<name>A0ABR4FYB9_9EURO</name>
<evidence type="ECO:0000256" key="4">
    <source>
        <dbReference type="ARBA" id="ARBA00023002"/>
    </source>
</evidence>
<dbReference type="InterPro" id="IPR045024">
    <property type="entry name" value="NDH-2"/>
</dbReference>
<dbReference type="Proteomes" id="UP001610563">
    <property type="component" value="Unassembled WGS sequence"/>
</dbReference>
<dbReference type="PANTHER" id="PTHR43706">
    <property type="entry name" value="NADH DEHYDROGENASE"/>
    <property type="match status" value="1"/>
</dbReference>
<keyword evidence="8" id="KW-1185">Reference proteome</keyword>
<keyword evidence="2" id="KW-0285">Flavoprotein</keyword>
<reference evidence="7 8" key="1">
    <citation type="submission" date="2024-07" db="EMBL/GenBank/DDBJ databases">
        <title>Section-level genome sequencing and comparative genomics of Aspergillus sections Usti and Cavernicolus.</title>
        <authorList>
            <consortium name="Lawrence Berkeley National Laboratory"/>
            <person name="Nybo J.L."/>
            <person name="Vesth T.C."/>
            <person name="Theobald S."/>
            <person name="Frisvad J.C."/>
            <person name="Larsen T.O."/>
            <person name="Kjaerboelling I."/>
            <person name="Rothschild-Mancinelli K."/>
            <person name="Lyhne E.K."/>
            <person name="Kogle M.E."/>
            <person name="Barry K."/>
            <person name="Clum A."/>
            <person name="Na H."/>
            <person name="Ledsgaard L."/>
            <person name="Lin J."/>
            <person name="Lipzen A."/>
            <person name="Kuo A."/>
            <person name="Riley R."/>
            <person name="Mondo S."/>
            <person name="Labutti K."/>
            <person name="Haridas S."/>
            <person name="Pangalinan J."/>
            <person name="Salamov A.A."/>
            <person name="Simmons B.A."/>
            <person name="Magnuson J.K."/>
            <person name="Chen J."/>
            <person name="Drula E."/>
            <person name="Henrissat B."/>
            <person name="Wiebenga A."/>
            <person name="Lubbers R.J."/>
            <person name="Gomes A.C."/>
            <person name="Makela M.R."/>
            <person name="Stajich J."/>
            <person name="Grigoriev I.V."/>
            <person name="Mortensen U.H."/>
            <person name="De Vries R.P."/>
            <person name="Baker S.E."/>
            <person name="Andersen M.R."/>
        </authorList>
    </citation>
    <scope>NUCLEOTIDE SEQUENCE [LARGE SCALE GENOMIC DNA]</scope>
    <source>
        <strain evidence="7 8">CBS 209.92</strain>
    </source>
</reference>
<sequence length="398" mass="42405">MARIIIIGTGFAGVWSAFSAKRLINISQSAKDIEVLVISPEPTLVIRPRLYEENAARLIHPLELCTVKAIDHDAHTVSVRSAASDLESSFDYDRLILAAGSSVVRPQAIAGIEKYAFDIDSLPSASKLEAHIKSMGSLPPSPAHDTVVVCGGGFTGLEIVAELPKRLAHIPNHRIVLIDNSEEVGNQLGTGPLPVITQALEDLQIETKLGSAVAAIDANGVVLASGERIESKTVIWTAGVRASPLTEQVPGPKDGLGRLYVDDHLRVPSSRDIFATGDAASARLDTSGPHSMMSCQHAIPLGRVSGYNAAADLLGKPMLSYTQPAYVTCLDLGSHGAVVCEGWSRDVRITGDMAKRVKCYINQEVIYPPKDSDKALEEAKPVELNGSDLIEQILCAVA</sequence>
<proteinExistence type="inferred from homology"/>
<feature type="domain" description="FAD/NAD(P)-binding" evidence="6">
    <location>
        <begin position="3"/>
        <end position="299"/>
    </location>
</feature>
<comment type="similarity">
    <text evidence="1">Belongs to the NADH dehydrogenase family.</text>
</comment>
<evidence type="ECO:0000259" key="6">
    <source>
        <dbReference type="Pfam" id="PF07992"/>
    </source>
</evidence>
<dbReference type="Pfam" id="PF07992">
    <property type="entry name" value="Pyr_redox_2"/>
    <property type="match status" value="1"/>
</dbReference>
<evidence type="ECO:0000256" key="1">
    <source>
        <dbReference type="ARBA" id="ARBA00005272"/>
    </source>
</evidence>